<dbReference type="Proteomes" id="UP000007730">
    <property type="component" value="Chromosome"/>
</dbReference>
<dbReference type="HOGENOM" id="CLU_1084494_0_0_5"/>
<dbReference type="RefSeq" id="WP_012563559.1">
    <property type="nucleotide sequence ID" value="NC_011386.1"/>
</dbReference>
<name>B6JHN6_AFIC5</name>
<sequence>MIDVLRMGFSKEHLLKMTQEERAAFLLFGYTSNQANVLWKVIIASLNRDPTDPVDARVSAAQTQVLVRLMIGVLWEAWRAVETYFLKSPLGREYRPLLDASAGEALDSLQKYFGKRNEIAILRNSFAFHHPKPKEIEAGFQNASNSADVVDDEWAVYFTRGLLNCCFFMSDMAIAHGMAEALNESDVLNAHKRLLPKLGPIANELSEFTFGFAAAVFKKHVGHEVLAVVAAKFDDVPNMDDVTLPFFVELELKAGGLLRPHLTPQEDTKTS</sequence>
<protein>
    <submittedName>
        <fullName evidence="1">Uncharacterized protein</fullName>
    </submittedName>
</protein>
<evidence type="ECO:0000313" key="1">
    <source>
        <dbReference type="EMBL" id="AEI06342.1"/>
    </source>
</evidence>
<evidence type="ECO:0000313" key="2">
    <source>
        <dbReference type="Proteomes" id="UP000007730"/>
    </source>
</evidence>
<gene>
    <name evidence="1" type="ordered locus">OCA5_c16280</name>
</gene>
<dbReference type="OrthoDB" id="9178687at2"/>
<organism evidence="1 2">
    <name type="scientific">Afipia carboxidovorans (strain ATCC 49405 / DSM 1227 / KCTC 32145 / OM5)</name>
    <name type="common">Oligotropha carboxidovorans</name>
    <dbReference type="NCBI Taxonomy" id="504832"/>
    <lineage>
        <taxon>Bacteria</taxon>
        <taxon>Pseudomonadati</taxon>
        <taxon>Pseudomonadota</taxon>
        <taxon>Alphaproteobacteria</taxon>
        <taxon>Hyphomicrobiales</taxon>
        <taxon>Nitrobacteraceae</taxon>
        <taxon>Afipia</taxon>
    </lineage>
</organism>
<dbReference type="eggNOG" id="ENOG50337FD">
    <property type="taxonomic scope" value="Bacteria"/>
</dbReference>
<dbReference type="EMBL" id="CP002826">
    <property type="protein sequence ID" value="AEI06342.1"/>
    <property type="molecule type" value="Genomic_DNA"/>
</dbReference>
<proteinExistence type="predicted"/>
<keyword evidence="2" id="KW-1185">Reference proteome</keyword>
<dbReference type="KEGG" id="ocg:OCA5_c16280"/>
<dbReference type="KEGG" id="oca:OCAR_6420"/>
<reference evidence="1 2" key="1">
    <citation type="journal article" date="2011" name="J. Bacteriol.">
        <title>Complete genome sequences of the chemolithoautotrophic Oligotropha carboxidovorans strains OM4 and OM5.</title>
        <authorList>
            <person name="Volland S."/>
            <person name="Rachinger M."/>
            <person name="Strittmatter A."/>
            <person name="Daniel R."/>
            <person name="Gottschalk G."/>
            <person name="Meyer O."/>
        </authorList>
    </citation>
    <scope>NUCLEOTIDE SEQUENCE [LARGE SCALE GENOMIC DNA]</scope>
    <source>
        <strain evidence="2">ATCC 49405 / DSM 1227 / KCTC 32145 / OM5</strain>
    </source>
</reference>
<dbReference type="AlphaFoldDB" id="B6JHN6"/>
<accession>B6JHN6</accession>